<dbReference type="EMBL" id="MU827306">
    <property type="protein sequence ID" value="KAJ7363303.1"/>
    <property type="molecule type" value="Genomic_DNA"/>
</dbReference>
<dbReference type="Proteomes" id="UP001163046">
    <property type="component" value="Unassembled WGS sequence"/>
</dbReference>
<reference evidence="2" key="1">
    <citation type="submission" date="2023-01" db="EMBL/GenBank/DDBJ databases">
        <title>Genome assembly of the deep-sea coral Lophelia pertusa.</title>
        <authorList>
            <person name="Herrera S."/>
            <person name="Cordes E."/>
        </authorList>
    </citation>
    <scope>NUCLEOTIDE SEQUENCE</scope>
    <source>
        <strain evidence="2">USNM1676648</strain>
        <tissue evidence="2">Polyp</tissue>
    </source>
</reference>
<accession>A0A9W9YTK2</accession>
<comment type="caution">
    <text evidence="2">The sequence shown here is derived from an EMBL/GenBank/DDBJ whole genome shotgun (WGS) entry which is preliminary data.</text>
</comment>
<feature type="region of interest" description="Disordered" evidence="1">
    <location>
        <begin position="1"/>
        <end position="71"/>
    </location>
</feature>
<sequence length="71" mass="7805">MERLVREELERWDSEASMNRGETSPTGSRAPTAKSSRGSPSRASQASAGSNRMQDRDRDGVPAVFNEHTNV</sequence>
<feature type="compositionally biased region" description="Polar residues" evidence="1">
    <location>
        <begin position="16"/>
        <end position="52"/>
    </location>
</feature>
<dbReference type="AlphaFoldDB" id="A0A9W9YTK2"/>
<organism evidence="2 3">
    <name type="scientific">Desmophyllum pertusum</name>
    <dbReference type="NCBI Taxonomy" id="174260"/>
    <lineage>
        <taxon>Eukaryota</taxon>
        <taxon>Metazoa</taxon>
        <taxon>Cnidaria</taxon>
        <taxon>Anthozoa</taxon>
        <taxon>Hexacorallia</taxon>
        <taxon>Scleractinia</taxon>
        <taxon>Caryophylliina</taxon>
        <taxon>Caryophylliidae</taxon>
        <taxon>Desmophyllum</taxon>
    </lineage>
</organism>
<feature type="compositionally biased region" description="Basic and acidic residues" evidence="1">
    <location>
        <begin position="1"/>
        <end position="14"/>
    </location>
</feature>
<evidence type="ECO:0000256" key="1">
    <source>
        <dbReference type="SAM" id="MobiDB-lite"/>
    </source>
</evidence>
<name>A0A9W9YTK2_9CNID</name>
<keyword evidence="3" id="KW-1185">Reference proteome</keyword>
<proteinExistence type="predicted"/>
<gene>
    <name evidence="2" type="primary">PKD2_1</name>
    <name evidence="2" type="ORF">OS493_011588</name>
</gene>
<evidence type="ECO:0000313" key="2">
    <source>
        <dbReference type="EMBL" id="KAJ7363303.1"/>
    </source>
</evidence>
<protein>
    <submittedName>
        <fullName evidence="2">TRP-like ion channel Pkd2</fullName>
    </submittedName>
</protein>
<evidence type="ECO:0000313" key="3">
    <source>
        <dbReference type="Proteomes" id="UP001163046"/>
    </source>
</evidence>